<keyword evidence="3" id="KW-1185">Reference proteome</keyword>
<organism evidence="2 3">
    <name type="scientific">Actinocrinis puniceicyclus</name>
    <dbReference type="NCBI Taxonomy" id="977794"/>
    <lineage>
        <taxon>Bacteria</taxon>
        <taxon>Bacillati</taxon>
        <taxon>Actinomycetota</taxon>
        <taxon>Actinomycetes</taxon>
        <taxon>Catenulisporales</taxon>
        <taxon>Actinospicaceae</taxon>
        <taxon>Actinocrinis</taxon>
    </lineage>
</organism>
<reference evidence="2" key="1">
    <citation type="submission" date="2021-04" db="EMBL/GenBank/DDBJ databases">
        <title>Genome based classification of Actinospica acidithermotolerans sp. nov., an actinobacterium isolated from an Indonesian hot spring.</title>
        <authorList>
            <person name="Kusuma A.B."/>
            <person name="Putra K.E."/>
            <person name="Nafisah S."/>
            <person name="Loh J."/>
            <person name="Nouioui I."/>
            <person name="Goodfellow M."/>
        </authorList>
    </citation>
    <scope>NUCLEOTIDE SEQUENCE</scope>
    <source>
        <strain evidence="2">DSM 45618</strain>
    </source>
</reference>
<sequence length="207" mass="21656">MSGSVIWGDALEAAGPFSGLDDLSGLARAPAEDLGEQSGRGVIDVDQAAVVEGSGKVGPPDAQIPGQHRVRLCDLPSLDSPLGGFGGRGHGEAIRVVQRWGRADGGLRVAPEGDPGVHSPDAHEQHGRRAGYVAEVPVVTVRLRRISRRGDENDLDERRGEVSGGDAPVTRAPAGDCAPKEGHAREQAQRPDRYRGPPQCPEPAADP</sequence>
<feature type="compositionally biased region" description="Pro residues" evidence="1">
    <location>
        <begin position="198"/>
        <end position="207"/>
    </location>
</feature>
<evidence type="ECO:0000256" key="1">
    <source>
        <dbReference type="SAM" id="MobiDB-lite"/>
    </source>
</evidence>
<gene>
    <name evidence="2" type="ORF">KGA66_09260</name>
</gene>
<feature type="region of interest" description="Disordered" evidence="1">
    <location>
        <begin position="108"/>
        <end position="133"/>
    </location>
</feature>
<name>A0A8J8BBL2_9ACTN</name>
<evidence type="ECO:0000313" key="3">
    <source>
        <dbReference type="Proteomes" id="UP000677913"/>
    </source>
</evidence>
<protein>
    <submittedName>
        <fullName evidence="2">Uncharacterized protein</fullName>
    </submittedName>
</protein>
<comment type="caution">
    <text evidence="2">The sequence shown here is derived from an EMBL/GenBank/DDBJ whole genome shotgun (WGS) entry which is preliminary data.</text>
</comment>
<dbReference type="Proteomes" id="UP000677913">
    <property type="component" value="Unassembled WGS sequence"/>
</dbReference>
<proteinExistence type="predicted"/>
<dbReference type="AlphaFoldDB" id="A0A8J8BBL2"/>
<evidence type="ECO:0000313" key="2">
    <source>
        <dbReference type="EMBL" id="MBS2963233.1"/>
    </source>
</evidence>
<feature type="compositionally biased region" description="Basic and acidic residues" evidence="1">
    <location>
        <begin position="150"/>
        <end position="161"/>
    </location>
</feature>
<feature type="compositionally biased region" description="Basic and acidic residues" evidence="1">
    <location>
        <begin position="178"/>
        <end position="195"/>
    </location>
</feature>
<accession>A0A8J8BBL2</accession>
<dbReference type="EMBL" id="JAGSXH010000022">
    <property type="protein sequence ID" value="MBS2963233.1"/>
    <property type="molecule type" value="Genomic_DNA"/>
</dbReference>
<feature type="region of interest" description="Disordered" evidence="1">
    <location>
        <begin position="150"/>
        <end position="207"/>
    </location>
</feature>